<dbReference type="PANTHER" id="PTHR37814:SF1">
    <property type="entry name" value="MEMBRANE PROTEIN"/>
    <property type="match status" value="1"/>
</dbReference>
<comment type="caution">
    <text evidence="2">The sequence shown here is derived from an EMBL/GenBank/DDBJ whole genome shotgun (WGS) entry which is preliminary data.</text>
</comment>
<name>A0A3D8P4X6_9THEO</name>
<organism evidence="2 3">
    <name type="scientific">Ammonifex thiophilus</name>
    <dbReference type="NCBI Taxonomy" id="444093"/>
    <lineage>
        <taxon>Bacteria</taxon>
        <taxon>Bacillati</taxon>
        <taxon>Bacillota</taxon>
        <taxon>Clostridia</taxon>
        <taxon>Thermoanaerobacterales</taxon>
        <taxon>Thermoanaerobacteraceae</taxon>
        <taxon>Ammonifex</taxon>
    </lineage>
</organism>
<sequence>MRKGQIGALAIAGTYIGTVVGAGFASGQEILQFFTLQGVASFPSLCLSAFLFFFFGLAILEAGYKLKARSHAEVTRWAAGDWGGRLLDLLITFFLFATLAVMAAGAGALLTEQFALPPLAGRVILLGLTLLTVLAGFSGVVTSISLVAPVLVTGALFLGVCLGLKHPPDWHELKTWSSLYRPAIPFGPLSVLVYVSYNLVMAVCVLAPLGARAGGEGALRWGALGGALGLFLGSAAINLGLLSFPWEAVRFEVPMVHLAGQFSPWVQGGYALILLAEVYTTAVASLFGLVNRLVPGEGRFFRFLALLAALAAFGVSLLGFASLVRYLYAAVGLAGLFFLGSILWRRLKVRDCF</sequence>
<dbReference type="Proteomes" id="UP000256329">
    <property type="component" value="Unassembled WGS sequence"/>
</dbReference>
<keyword evidence="1" id="KW-1133">Transmembrane helix</keyword>
<dbReference type="PANTHER" id="PTHR37814">
    <property type="entry name" value="CONSERVED MEMBRANE PROTEIN"/>
    <property type="match status" value="1"/>
</dbReference>
<feature type="transmembrane region" description="Helical" evidence="1">
    <location>
        <begin position="119"/>
        <end position="137"/>
    </location>
</feature>
<feature type="transmembrane region" description="Helical" evidence="1">
    <location>
        <begin position="39"/>
        <end position="60"/>
    </location>
</feature>
<keyword evidence="1" id="KW-0472">Membrane</keyword>
<dbReference type="InterPro" id="IPR038728">
    <property type="entry name" value="YkvI-like"/>
</dbReference>
<dbReference type="RefSeq" id="WP_115792708.1">
    <property type="nucleotide sequence ID" value="NZ_QSLN01000008.1"/>
</dbReference>
<feature type="transmembrane region" description="Helical" evidence="1">
    <location>
        <begin position="144"/>
        <end position="166"/>
    </location>
</feature>
<keyword evidence="3" id="KW-1185">Reference proteome</keyword>
<feature type="transmembrane region" description="Helical" evidence="1">
    <location>
        <begin position="186"/>
        <end position="209"/>
    </location>
</feature>
<protein>
    <recommendedName>
        <fullName evidence="4">Membrane protein YkvI</fullName>
    </recommendedName>
</protein>
<proteinExistence type="predicted"/>
<evidence type="ECO:0000313" key="3">
    <source>
        <dbReference type="Proteomes" id="UP000256329"/>
    </source>
</evidence>
<accession>A0A3D8P4X6</accession>
<evidence type="ECO:0000256" key="1">
    <source>
        <dbReference type="SAM" id="Phobius"/>
    </source>
</evidence>
<dbReference type="AlphaFoldDB" id="A0A3D8P4X6"/>
<keyword evidence="1" id="KW-0812">Transmembrane</keyword>
<feature type="transmembrane region" description="Helical" evidence="1">
    <location>
        <begin position="300"/>
        <end position="320"/>
    </location>
</feature>
<dbReference type="EMBL" id="QSLN01000008">
    <property type="protein sequence ID" value="RDV82866.1"/>
    <property type="molecule type" value="Genomic_DNA"/>
</dbReference>
<evidence type="ECO:0008006" key="4">
    <source>
        <dbReference type="Google" id="ProtNLM"/>
    </source>
</evidence>
<feature type="transmembrane region" description="Helical" evidence="1">
    <location>
        <begin position="7"/>
        <end position="27"/>
    </location>
</feature>
<feature type="transmembrane region" description="Helical" evidence="1">
    <location>
        <begin position="221"/>
        <end position="245"/>
    </location>
</feature>
<feature type="transmembrane region" description="Helical" evidence="1">
    <location>
        <begin position="326"/>
        <end position="344"/>
    </location>
</feature>
<dbReference type="OrthoDB" id="4424890at2"/>
<feature type="transmembrane region" description="Helical" evidence="1">
    <location>
        <begin position="265"/>
        <end position="288"/>
    </location>
</feature>
<evidence type="ECO:0000313" key="2">
    <source>
        <dbReference type="EMBL" id="RDV82866.1"/>
    </source>
</evidence>
<feature type="transmembrane region" description="Helical" evidence="1">
    <location>
        <begin position="86"/>
        <end position="107"/>
    </location>
</feature>
<gene>
    <name evidence="2" type="ORF">DXX99_06580</name>
</gene>
<reference evidence="2 3" key="1">
    <citation type="submission" date="2018-08" db="EMBL/GenBank/DDBJ databases">
        <title>Form III RuBisCO-mediated autotrophy in Thermodesulfobium bacteria.</title>
        <authorList>
            <person name="Toshchakov S.V."/>
            <person name="Kublanov I.V."/>
            <person name="Frolov E."/>
            <person name="Bonch-Osmolovskaya E.A."/>
            <person name="Tourova T.P."/>
            <person name="Chernych N.A."/>
            <person name="Lebedinsky A.V."/>
        </authorList>
    </citation>
    <scope>NUCLEOTIDE SEQUENCE [LARGE SCALE GENOMIC DNA]</scope>
    <source>
        <strain evidence="2 3">SR</strain>
    </source>
</reference>